<proteinExistence type="inferred from homology"/>
<keyword evidence="5 17" id="KW-0547">Nucleotide-binding</keyword>
<comment type="similarity">
    <text evidence="2">Belongs to the class-I aminoacyl-tRNA synthetase family. Glutamate--tRNA ligase type 1 subfamily.</text>
</comment>
<dbReference type="InterPro" id="IPR033910">
    <property type="entry name" value="GluRS_core"/>
</dbReference>
<evidence type="ECO:0000256" key="7">
    <source>
        <dbReference type="ARBA" id="ARBA00022917"/>
    </source>
</evidence>
<evidence type="ECO:0000256" key="13">
    <source>
        <dbReference type="ARBA" id="ARBA00044313"/>
    </source>
</evidence>
<evidence type="ECO:0000256" key="4">
    <source>
        <dbReference type="ARBA" id="ARBA00022598"/>
    </source>
</evidence>
<dbReference type="InterPro" id="IPR004527">
    <property type="entry name" value="Glu-tRNA-ligase_bac/mito"/>
</dbReference>
<name>A0A7J6DF59_9TELE</name>
<dbReference type="GO" id="GO:0006424">
    <property type="term" value="P:glutamyl-tRNA aminoacylation"/>
    <property type="evidence" value="ECO:0007669"/>
    <property type="project" value="InterPro"/>
</dbReference>
<dbReference type="NCBIfam" id="TIGR00464">
    <property type="entry name" value="gltX_bact"/>
    <property type="match status" value="1"/>
</dbReference>
<protein>
    <recommendedName>
        <fullName evidence="11">Nondiscriminating glutamyl-tRNA synthetase EARS2, mitochondrial</fullName>
        <ecNumber evidence="3">6.1.1.17</ecNumber>
        <ecNumber evidence="10">6.1.1.24</ecNumber>
    </recommendedName>
    <alternativeName>
        <fullName evidence="13">Glutamate--tRNA(Gln) ligase EARS2, mitochondrial</fullName>
    </alternativeName>
    <alternativeName>
        <fullName evidence="9">Glutamyl-tRNA synthetase</fullName>
    </alternativeName>
    <alternativeName>
        <fullName evidence="12">Mitochondrial glutamyl-tRNA synthetase</fullName>
    </alternativeName>
</protein>
<accession>A0A7J6DF59</accession>
<dbReference type="PANTHER" id="PTHR43311:SF2">
    <property type="entry name" value="GLUTAMATE--TRNA LIGASE, MITOCHONDRIAL-RELATED"/>
    <property type="match status" value="1"/>
</dbReference>
<evidence type="ECO:0000256" key="5">
    <source>
        <dbReference type="ARBA" id="ARBA00022741"/>
    </source>
</evidence>
<feature type="domain" description="Glutamyl/glutaminyl-tRNA synthetase class Ib catalytic" evidence="18">
    <location>
        <begin position="22"/>
        <end position="335"/>
    </location>
</feature>
<sequence>MCCRRSGAHRGVCTRQPAPAPRVRFAPSPTGFLHLGGLRTALYNYLLAKQRGGAFILRLEDTDRSRLTPGAADDIEDMLEWTGIPPDESRRRGGDYGPYVQSERLHLYSQAASALLETGHAYYCFCSNQRLDLLKRAAQRSGLVPRYDNRCRELRPEQVQQKRSEGVPCVIRFRLDPGAEPFRDLVFGWTRHDPAAEGDPVILKADGFPTYHLASVVDDHAMRVSHVLRGSEWLISTAKHLQLFRALRWTPPAYAHLPLLLNRDGSKLSKRQGDICVQRFREQGVLPETLLDIVTHAGSGFSDNRIGRRLDELVAEFNVAKITTHSALLDLDKLDEFNRVHLQRRIEDEQKCAVLRDELRRQVLHTHGSEISDRTVLEPHYIHRVLQLRKGHVCSLRELLDHTHAFLWIRPRVTRQQLLEVSAEAESIAAAVVQLVASGGSFQSTERLNAEFKLITSRLKHTKYSGAMRVLRLALSAQQQGPSVAEMMLSLGEQEVCVRLQKALEH</sequence>
<dbReference type="HAMAP" id="MF_00022">
    <property type="entry name" value="Glu_tRNA_synth_type1"/>
    <property type="match status" value="1"/>
</dbReference>
<dbReference type="GO" id="GO:0005739">
    <property type="term" value="C:mitochondrion"/>
    <property type="evidence" value="ECO:0007669"/>
    <property type="project" value="UniProtKB-SubCell"/>
</dbReference>
<dbReference type="SUPFAM" id="SSF48163">
    <property type="entry name" value="An anticodon-binding domain of class I aminoacyl-tRNA synthetases"/>
    <property type="match status" value="1"/>
</dbReference>
<evidence type="ECO:0000313" key="21">
    <source>
        <dbReference type="Proteomes" id="UP000579812"/>
    </source>
</evidence>
<evidence type="ECO:0000256" key="2">
    <source>
        <dbReference type="ARBA" id="ARBA00007894"/>
    </source>
</evidence>
<dbReference type="GO" id="GO:0005524">
    <property type="term" value="F:ATP binding"/>
    <property type="evidence" value="ECO:0007669"/>
    <property type="project" value="UniProtKB-KW"/>
</dbReference>
<dbReference type="GO" id="GO:0004818">
    <property type="term" value="F:glutamate-tRNA ligase activity"/>
    <property type="evidence" value="ECO:0007669"/>
    <property type="project" value="UniProtKB-EC"/>
</dbReference>
<keyword evidence="6 17" id="KW-0067">ATP-binding</keyword>
<evidence type="ECO:0000313" key="20">
    <source>
        <dbReference type="EMBL" id="KAF4117968.1"/>
    </source>
</evidence>
<dbReference type="PANTHER" id="PTHR43311">
    <property type="entry name" value="GLUTAMATE--TRNA LIGASE"/>
    <property type="match status" value="1"/>
</dbReference>
<evidence type="ECO:0000256" key="14">
    <source>
        <dbReference type="ARBA" id="ARBA00047366"/>
    </source>
</evidence>
<dbReference type="Pfam" id="PF00749">
    <property type="entry name" value="tRNA-synt_1c"/>
    <property type="match status" value="1"/>
</dbReference>
<comment type="caution">
    <text evidence="20">The sequence shown here is derived from an EMBL/GenBank/DDBJ whole genome shotgun (WGS) entry which is preliminary data.</text>
</comment>
<dbReference type="InterPro" id="IPR014729">
    <property type="entry name" value="Rossmann-like_a/b/a_fold"/>
</dbReference>
<dbReference type="Pfam" id="PF19269">
    <property type="entry name" value="Anticodon_2"/>
    <property type="match status" value="1"/>
</dbReference>
<evidence type="ECO:0000256" key="1">
    <source>
        <dbReference type="ARBA" id="ARBA00004173"/>
    </source>
</evidence>
<comment type="catalytic activity">
    <reaction evidence="15">
        <text>tRNA(Glx) + L-glutamate + ATP = L-glutamyl-tRNA(Glx) + AMP + diphosphate</text>
        <dbReference type="Rhea" id="RHEA:18397"/>
        <dbReference type="Rhea" id="RHEA-COMP:9713"/>
        <dbReference type="Rhea" id="RHEA-COMP:9716"/>
        <dbReference type="ChEBI" id="CHEBI:29985"/>
        <dbReference type="ChEBI" id="CHEBI:30616"/>
        <dbReference type="ChEBI" id="CHEBI:33019"/>
        <dbReference type="ChEBI" id="CHEBI:78442"/>
        <dbReference type="ChEBI" id="CHEBI:78520"/>
        <dbReference type="ChEBI" id="CHEBI:456215"/>
        <dbReference type="EC" id="6.1.1.24"/>
    </reaction>
    <physiologicalReaction direction="left-to-right" evidence="15">
        <dbReference type="Rhea" id="RHEA:18398"/>
    </physiologicalReaction>
</comment>
<dbReference type="CDD" id="cd00808">
    <property type="entry name" value="GluRS_core"/>
    <property type="match status" value="1"/>
</dbReference>
<comment type="catalytic activity">
    <reaction evidence="16">
        <text>tRNA(Gln) + L-glutamate + ATP = L-glutamyl-tRNA(Gln) + AMP + diphosphate</text>
        <dbReference type="Rhea" id="RHEA:64612"/>
        <dbReference type="Rhea" id="RHEA-COMP:9662"/>
        <dbReference type="Rhea" id="RHEA-COMP:9684"/>
        <dbReference type="ChEBI" id="CHEBI:29985"/>
        <dbReference type="ChEBI" id="CHEBI:30616"/>
        <dbReference type="ChEBI" id="CHEBI:33019"/>
        <dbReference type="ChEBI" id="CHEBI:78442"/>
        <dbReference type="ChEBI" id="CHEBI:78520"/>
        <dbReference type="ChEBI" id="CHEBI:456215"/>
    </reaction>
    <physiologicalReaction direction="left-to-right" evidence="16">
        <dbReference type="Rhea" id="RHEA:64613"/>
    </physiologicalReaction>
</comment>
<evidence type="ECO:0000256" key="9">
    <source>
        <dbReference type="ARBA" id="ARBA00030865"/>
    </source>
</evidence>
<evidence type="ECO:0000259" key="19">
    <source>
        <dbReference type="Pfam" id="PF19269"/>
    </source>
</evidence>
<keyword evidence="8 17" id="KW-0030">Aminoacyl-tRNA synthetase</keyword>
<evidence type="ECO:0000259" key="18">
    <source>
        <dbReference type="Pfam" id="PF00749"/>
    </source>
</evidence>
<comment type="catalytic activity">
    <reaction evidence="14">
        <text>tRNA(Glu) + L-glutamate + ATP = L-glutamyl-tRNA(Glu) + AMP + diphosphate</text>
        <dbReference type="Rhea" id="RHEA:23540"/>
        <dbReference type="Rhea" id="RHEA-COMP:9663"/>
        <dbReference type="Rhea" id="RHEA-COMP:9680"/>
        <dbReference type="ChEBI" id="CHEBI:29985"/>
        <dbReference type="ChEBI" id="CHEBI:30616"/>
        <dbReference type="ChEBI" id="CHEBI:33019"/>
        <dbReference type="ChEBI" id="CHEBI:78442"/>
        <dbReference type="ChEBI" id="CHEBI:78520"/>
        <dbReference type="ChEBI" id="CHEBI:456215"/>
        <dbReference type="EC" id="6.1.1.17"/>
    </reaction>
    <physiologicalReaction direction="left-to-right" evidence="14">
        <dbReference type="Rhea" id="RHEA:23541"/>
    </physiologicalReaction>
</comment>
<dbReference type="InterPro" id="IPR001412">
    <property type="entry name" value="aa-tRNA-synth_I_CS"/>
</dbReference>
<evidence type="ECO:0000256" key="15">
    <source>
        <dbReference type="ARBA" id="ARBA00047479"/>
    </source>
</evidence>
<dbReference type="PROSITE" id="PS00178">
    <property type="entry name" value="AA_TRNA_LIGASE_I"/>
    <property type="match status" value="1"/>
</dbReference>
<dbReference type="SUPFAM" id="SSF52374">
    <property type="entry name" value="Nucleotidylyl transferase"/>
    <property type="match status" value="1"/>
</dbReference>
<evidence type="ECO:0000256" key="3">
    <source>
        <dbReference type="ARBA" id="ARBA00012835"/>
    </source>
</evidence>
<evidence type="ECO:0000256" key="8">
    <source>
        <dbReference type="ARBA" id="ARBA00023146"/>
    </source>
</evidence>
<gene>
    <name evidence="20" type="ORF">G5714_000019</name>
</gene>
<keyword evidence="7 17" id="KW-0648">Protein biosynthesis</keyword>
<dbReference type="AlphaFoldDB" id="A0A7J6DF59"/>
<evidence type="ECO:0000256" key="12">
    <source>
        <dbReference type="ARBA" id="ARBA00044251"/>
    </source>
</evidence>
<dbReference type="EC" id="6.1.1.24" evidence="10"/>
<dbReference type="Gene3D" id="3.40.50.620">
    <property type="entry name" value="HUPs"/>
    <property type="match status" value="1"/>
</dbReference>
<dbReference type="InterPro" id="IPR049940">
    <property type="entry name" value="GluQ/Sye"/>
</dbReference>
<evidence type="ECO:0000256" key="10">
    <source>
        <dbReference type="ARBA" id="ARBA00044054"/>
    </source>
</evidence>
<keyword evidence="21" id="KW-1185">Reference proteome</keyword>
<dbReference type="InterPro" id="IPR045462">
    <property type="entry name" value="aa-tRNA-synth_I_cd-bd"/>
</dbReference>
<dbReference type="InterPro" id="IPR008925">
    <property type="entry name" value="aa_tRNA-synth_I_cd-bd_sf"/>
</dbReference>
<dbReference type="FunFam" id="3.40.50.620:FF:000045">
    <property type="entry name" value="Glutamate--tRNA ligase, mitochondrial"/>
    <property type="match status" value="1"/>
</dbReference>
<feature type="domain" description="Aminoacyl-tRNA synthetase class I anticodon-binding" evidence="19">
    <location>
        <begin position="377"/>
        <end position="504"/>
    </location>
</feature>
<comment type="subcellular location">
    <subcellularLocation>
        <location evidence="1">Mitochondrion</location>
    </subcellularLocation>
</comment>
<dbReference type="Gene3D" id="1.10.10.350">
    <property type="match status" value="1"/>
</dbReference>
<organism evidence="20 21">
    <name type="scientific">Onychostoma macrolepis</name>
    <dbReference type="NCBI Taxonomy" id="369639"/>
    <lineage>
        <taxon>Eukaryota</taxon>
        <taxon>Metazoa</taxon>
        <taxon>Chordata</taxon>
        <taxon>Craniata</taxon>
        <taxon>Vertebrata</taxon>
        <taxon>Euteleostomi</taxon>
        <taxon>Actinopterygii</taxon>
        <taxon>Neopterygii</taxon>
        <taxon>Teleostei</taxon>
        <taxon>Ostariophysi</taxon>
        <taxon>Cypriniformes</taxon>
        <taxon>Cyprinidae</taxon>
        <taxon>Acrossocheilinae</taxon>
        <taxon>Onychostoma</taxon>
    </lineage>
</organism>
<dbReference type="Proteomes" id="UP000579812">
    <property type="component" value="Unassembled WGS sequence"/>
</dbReference>
<dbReference type="GO" id="GO:0000049">
    <property type="term" value="F:tRNA binding"/>
    <property type="evidence" value="ECO:0007669"/>
    <property type="project" value="InterPro"/>
</dbReference>
<reference evidence="20 21" key="1">
    <citation type="submission" date="2020-04" db="EMBL/GenBank/DDBJ databases">
        <title>Chromosome-level genome assembly of a cyprinid fish Onychostoma macrolepis by integration of Nanopore Sequencing, Bionano and Hi-C technology.</title>
        <authorList>
            <person name="Wang D."/>
        </authorList>
    </citation>
    <scope>NUCLEOTIDE SEQUENCE [LARGE SCALE GENOMIC DNA]</scope>
    <source>
        <strain evidence="20">SWU-2019</strain>
        <tissue evidence="20">Muscle</tissue>
    </source>
</reference>
<evidence type="ECO:0000256" key="16">
    <source>
        <dbReference type="ARBA" id="ARBA00047689"/>
    </source>
</evidence>
<dbReference type="InterPro" id="IPR020058">
    <property type="entry name" value="Glu/Gln-tRNA-synth_Ib_cat-dom"/>
</dbReference>
<dbReference type="GO" id="GO:0008270">
    <property type="term" value="F:zinc ion binding"/>
    <property type="evidence" value="ECO:0007669"/>
    <property type="project" value="InterPro"/>
</dbReference>
<dbReference type="InterPro" id="IPR020751">
    <property type="entry name" value="aa-tRNA-synth_I_codon-bd_sub2"/>
</dbReference>
<evidence type="ECO:0000256" key="17">
    <source>
        <dbReference type="RuleBase" id="RU363037"/>
    </source>
</evidence>
<evidence type="ECO:0000256" key="11">
    <source>
        <dbReference type="ARBA" id="ARBA00044142"/>
    </source>
</evidence>
<dbReference type="GO" id="GO:0050561">
    <property type="term" value="F:glutamate-tRNA(Gln) ligase activity"/>
    <property type="evidence" value="ECO:0007669"/>
    <property type="project" value="UniProtKB-EC"/>
</dbReference>
<keyword evidence="4 17" id="KW-0436">Ligase</keyword>
<dbReference type="PRINTS" id="PR00987">
    <property type="entry name" value="TRNASYNTHGLU"/>
</dbReference>
<dbReference type="EMBL" id="JAAMOB010000001">
    <property type="protein sequence ID" value="KAF4117968.1"/>
    <property type="molecule type" value="Genomic_DNA"/>
</dbReference>
<evidence type="ECO:0000256" key="6">
    <source>
        <dbReference type="ARBA" id="ARBA00022840"/>
    </source>
</evidence>
<dbReference type="EC" id="6.1.1.17" evidence="3"/>
<dbReference type="InterPro" id="IPR000924">
    <property type="entry name" value="Glu/Gln-tRNA-synth"/>
</dbReference>